<evidence type="ECO:0000256" key="3">
    <source>
        <dbReference type="HAMAP-Rule" id="MF_01812"/>
    </source>
</evidence>
<accession>A0A1X0IDX7</accession>
<feature type="binding site" evidence="3">
    <location>
        <begin position="99"/>
        <end position="104"/>
    </location>
    <ligand>
        <name>acetyl-CoA</name>
        <dbReference type="ChEBI" id="CHEBI:57288"/>
    </ligand>
</feature>
<dbReference type="Proteomes" id="UP000192513">
    <property type="component" value="Unassembled WGS sequence"/>
</dbReference>
<dbReference type="Pfam" id="PF17668">
    <property type="entry name" value="Acetyltransf_17"/>
    <property type="match status" value="1"/>
</dbReference>
<dbReference type="InterPro" id="IPR041380">
    <property type="entry name" value="Acetyltransf_17"/>
</dbReference>
<dbReference type="AlphaFoldDB" id="A0A1X0IDX7"/>
<gene>
    <name evidence="3" type="primary">eis</name>
    <name evidence="6" type="ORF">BST39_07190</name>
</gene>
<dbReference type="PANTHER" id="PTHR37817">
    <property type="entry name" value="N-ACETYLTRANSFERASE EIS"/>
    <property type="match status" value="1"/>
</dbReference>
<reference evidence="6 7" key="1">
    <citation type="submission" date="2017-02" db="EMBL/GenBank/DDBJ databases">
        <title>The new phylogeny of genus Mycobacterium.</title>
        <authorList>
            <person name="Tortoli E."/>
            <person name="Trovato A."/>
            <person name="Cirillo D.M."/>
        </authorList>
    </citation>
    <scope>NUCLEOTIDE SEQUENCE [LARGE SCALE GENOMIC DNA]</scope>
    <source>
        <strain evidence="6 7">DSM 45000</strain>
    </source>
</reference>
<dbReference type="GO" id="GO:0030649">
    <property type="term" value="P:aminoglycoside antibiotic catabolic process"/>
    <property type="evidence" value="ECO:0007669"/>
    <property type="project" value="TreeGrafter"/>
</dbReference>
<feature type="binding site" evidence="3">
    <location>
        <begin position="91"/>
        <end position="93"/>
    </location>
    <ligand>
        <name>acetyl-CoA</name>
        <dbReference type="ChEBI" id="CHEBI:57288"/>
    </ligand>
</feature>
<keyword evidence="7" id="KW-1185">Reference proteome</keyword>
<dbReference type="EMBL" id="MVIE01000006">
    <property type="protein sequence ID" value="ORB44274.1"/>
    <property type="molecule type" value="Genomic_DNA"/>
</dbReference>
<name>A0A1X0IDX7_9MYCO</name>
<dbReference type="PANTHER" id="PTHR37817:SF1">
    <property type="entry name" value="N-ACETYLTRANSFERASE EIS"/>
    <property type="match status" value="1"/>
</dbReference>
<evidence type="ECO:0000313" key="7">
    <source>
        <dbReference type="Proteomes" id="UP000192513"/>
    </source>
</evidence>
<protein>
    <recommendedName>
        <fullName evidence="3">N-acetyltransferase Eis</fullName>
        <ecNumber evidence="3">2.3.1.-</ecNumber>
    </recommendedName>
</protein>
<comment type="caution">
    <text evidence="3">Lacks conserved residue(s) required for the propagation of feature annotation.</text>
</comment>
<evidence type="ECO:0000256" key="1">
    <source>
        <dbReference type="ARBA" id="ARBA00022679"/>
    </source>
</evidence>
<feature type="active site" description="Proton acceptor; via carboxylate" evidence="3">
    <location>
        <position position="412"/>
    </location>
</feature>
<proteinExistence type="inferred from homology"/>
<dbReference type="SUPFAM" id="SSF55729">
    <property type="entry name" value="Acyl-CoA N-acyltransferases (Nat)"/>
    <property type="match status" value="1"/>
</dbReference>
<dbReference type="SUPFAM" id="SSF55718">
    <property type="entry name" value="SCP-like"/>
    <property type="match status" value="1"/>
</dbReference>
<dbReference type="OrthoDB" id="8399956at2"/>
<evidence type="ECO:0000313" key="6">
    <source>
        <dbReference type="EMBL" id="ORB44274.1"/>
    </source>
</evidence>
<dbReference type="InterPro" id="IPR051554">
    <property type="entry name" value="Acetyltransferase_Eis"/>
</dbReference>
<evidence type="ECO:0000259" key="5">
    <source>
        <dbReference type="Pfam" id="PF17668"/>
    </source>
</evidence>
<dbReference type="RefSeq" id="WP_083170435.1">
    <property type="nucleotide sequence ID" value="NZ_AP022619.1"/>
</dbReference>
<comment type="caution">
    <text evidence="6">The sequence shown here is derived from an EMBL/GenBank/DDBJ whole genome shotgun (WGS) entry which is preliminary data.</text>
</comment>
<feature type="active site" description="Proton donor" evidence="3">
    <location>
        <position position="132"/>
    </location>
</feature>
<organism evidence="6 7">
    <name type="scientific">Mycobacterium paraseoulense</name>
    <dbReference type="NCBI Taxonomy" id="590652"/>
    <lineage>
        <taxon>Bacteria</taxon>
        <taxon>Bacillati</taxon>
        <taxon>Actinomycetota</taxon>
        <taxon>Actinomycetes</taxon>
        <taxon>Mycobacteriales</taxon>
        <taxon>Mycobacteriaceae</taxon>
        <taxon>Mycobacterium</taxon>
    </lineage>
</organism>
<evidence type="ECO:0000259" key="4">
    <source>
        <dbReference type="Pfam" id="PF13530"/>
    </source>
</evidence>
<dbReference type="GO" id="GO:0034069">
    <property type="term" value="F:aminoglycoside N-acetyltransferase activity"/>
    <property type="evidence" value="ECO:0007669"/>
    <property type="project" value="TreeGrafter"/>
</dbReference>
<sequence length="412" mass="44854">MNSTDNAINMRHPTEVELQAVYQNQARTFGDPTDPPSVEAWKRRVKVDDILVAEDVSYPQRPFMVGTSIIYPTQLTVPDSESLRAAWLTMIAVASTHQGKGVWGQLSAQGLGILIERGYPIVVGVPTQTAMYDGFGAGVASYTRSYSIDRRFAKLKAAPGDIRAREINAAEAKSYLPELYERWCAATPGAVTRSDAWWADHLEDRPAQRGNGTALHYTIHPDGYLTYRVVGGSTHGYRPPLGTVVVDDFCPITGEAHTELLQTLLVLEMFDTVEIDVPVDDPLPLKLTDLRAAETTGVSDFLWVRINDVPEVLGARAYAADAEIALDVTDPLGLAGGRFLLQARDGAGKCTPQDGPADVEIGLADLATIYMGAHSASELRRAGRITEQRPGALHELDAAFKTERAPYCGTLF</sequence>
<feature type="domain" description="Eis-like acetyltransferase" evidence="5">
    <location>
        <begin position="189"/>
        <end position="306"/>
    </location>
</feature>
<dbReference type="InterPro" id="IPR025559">
    <property type="entry name" value="Eis_dom"/>
</dbReference>
<dbReference type="InterPro" id="IPR016181">
    <property type="entry name" value="Acyl_CoA_acyltransferase"/>
</dbReference>
<evidence type="ECO:0000256" key="2">
    <source>
        <dbReference type="ARBA" id="ARBA00023315"/>
    </source>
</evidence>
<dbReference type="Pfam" id="PF13530">
    <property type="entry name" value="SCP2_2"/>
    <property type="match status" value="1"/>
</dbReference>
<dbReference type="EC" id="2.3.1.-" evidence="3"/>
<comment type="subunit">
    <text evidence="3">Homohexamer; trimer of dimers.</text>
</comment>
<dbReference type="InterPro" id="IPR022902">
    <property type="entry name" value="NAcTrfase_Eis"/>
</dbReference>
<dbReference type="InterPro" id="IPR036527">
    <property type="entry name" value="SCP2_sterol-bd_dom_sf"/>
</dbReference>
<keyword evidence="2 3" id="KW-0012">Acyltransferase</keyword>
<dbReference type="HAMAP" id="MF_01812">
    <property type="entry name" value="Eis"/>
    <property type="match status" value="1"/>
</dbReference>
<dbReference type="STRING" id="590652.BST39_07190"/>
<keyword evidence="1 3" id="KW-0808">Transferase</keyword>
<comment type="similarity">
    <text evidence="3">Belongs to the acetyltransferase Eis family.</text>
</comment>
<dbReference type="Gene3D" id="3.40.630.30">
    <property type="match status" value="2"/>
</dbReference>
<feature type="domain" description="Enhanced intracellular survival protein" evidence="4">
    <location>
        <begin position="309"/>
        <end position="408"/>
    </location>
</feature>
<dbReference type="Pfam" id="PF13527">
    <property type="entry name" value="Acetyltransf_9"/>
    <property type="match status" value="1"/>
</dbReference>
<dbReference type="Gene3D" id="3.30.1050.10">
    <property type="entry name" value="SCP2 sterol-binding domain"/>
    <property type="match status" value="1"/>
</dbReference>